<dbReference type="EMBL" id="JAWQEG010008935">
    <property type="protein sequence ID" value="KAK3849430.1"/>
    <property type="molecule type" value="Genomic_DNA"/>
</dbReference>
<reference evidence="1" key="1">
    <citation type="submission" date="2023-10" db="EMBL/GenBank/DDBJ databases">
        <title>Genome assemblies of two species of porcelain crab, Petrolisthes cinctipes and Petrolisthes manimaculis (Anomura: Porcellanidae).</title>
        <authorList>
            <person name="Angst P."/>
        </authorList>
    </citation>
    <scope>NUCLEOTIDE SEQUENCE</scope>
    <source>
        <strain evidence="1">PB745_01</strain>
        <tissue evidence="1">Gill</tissue>
    </source>
</reference>
<accession>A0AAE1BIG1</accession>
<comment type="caution">
    <text evidence="1">The sequence shown here is derived from an EMBL/GenBank/DDBJ whole genome shotgun (WGS) entry which is preliminary data.</text>
</comment>
<organism evidence="1 2">
    <name type="scientific">Petrolisthes cinctipes</name>
    <name type="common">Flat porcelain crab</name>
    <dbReference type="NCBI Taxonomy" id="88211"/>
    <lineage>
        <taxon>Eukaryota</taxon>
        <taxon>Metazoa</taxon>
        <taxon>Ecdysozoa</taxon>
        <taxon>Arthropoda</taxon>
        <taxon>Crustacea</taxon>
        <taxon>Multicrustacea</taxon>
        <taxon>Malacostraca</taxon>
        <taxon>Eumalacostraca</taxon>
        <taxon>Eucarida</taxon>
        <taxon>Decapoda</taxon>
        <taxon>Pleocyemata</taxon>
        <taxon>Anomura</taxon>
        <taxon>Galatheoidea</taxon>
        <taxon>Porcellanidae</taxon>
        <taxon>Petrolisthes</taxon>
    </lineage>
</organism>
<proteinExistence type="predicted"/>
<protein>
    <submittedName>
        <fullName evidence="1">Uncharacterized protein</fullName>
    </submittedName>
</protein>
<dbReference type="AlphaFoldDB" id="A0AAE1BIG1"/>
<name>A0AAE1BIG1_PETCI</name>
<dbReference type="Proteomes" id="UP001286313">
    <property type="component" value="Unassembled WGS sequence"/>
</dbReference>
<sequence>MTLYILYTHDPACTPMTLHTLYNHDPACTPMTLPVHHQSPCTQNSPQDTVSITPFNAQNYRGHAGFNWCLQNRRQLSLPSRSRSGLPYWTLRHGIQLQAKFPLAARVSFALMAYQSSGI</sequence>
<evidence type="ECO:0000313" key="1">
    <source>
        <dbReference type="EMBL" id="KAK3849430.1"/>
    </source>
</evidence>
<gene>
    <name evidence="1" type="ORF">Pcinc_043821</name>
</gene>
<evidence type="ECO:0000313" key="2">
    <source>
        <dbReference type="Proteomes" id="UP001286313"/>
    </source>
</evidence>
<keyword evidence="2" id="KW-1185">Reference proteome</keyword>